<sequence length="133" mass="14919">MASVDEFLKAPSEELLDHCSREQLLRIAEHFQLEVGDKRMKENIKNIVKANLVDFGIFKAETHVDVPVARSSGCNDGGLTFEQRKELLLLQTEMEKLALEKLRSEAEIKRLHLEESRLSLQSGGVSHTSGFAG</sequence>
<dbReference type="EMBL" id="JAGKHQ010000159">
    <property type="protein sequence ID" value="KAG7471700.1"/>
    <property type="molecule type" value="Genomic_DNA"/>
</dbReference>
<protein>
    <submittedName>
        <fullName evidence="1">Uncharacterized protein</fullName>
    </submittedName>
</protein>
<feature type="non-terminal residue" evidence="1">
    <location>
        <position position="133"/>
    </location>
</feature>
<reference evidence="1 2" key="1">
    <citation type="journal article" date="2021" name="Sci. Rep.">
        <title>Chromosome anchoring in Senegalese sole (Solea senegalensis) reveals sex-associated markers and genome rearrangements in flatfish.</title>
        <authorList>
            <person name="Guerrero-Cozar I."/>
            <person name="Gomez-Garrido J."/>
            <person name="Berbel C."/>
            <person name="Martinez-Blanch J.F."/>
            <person name="Alioto T."/>
            <person name="Claros M.G."/>
            <person name="Gagnaire P.A."/>
            <person name="Manchado M."/>
        </authorList>
    </citation>
    <scope>NUCLEOTIDE SEQUENCE [LARGE SCALE GENOMIC DNA]</scope>
    <source>
        <strain evidence="1">Sse05_10M</strain>
    </source>
</reference>
<evidence type="ECO:0000313" key="2">
    <source>
        <dbReference type="Proteomes" id="UP000693946"/>
    </source>
</evidence>
<keyword evidence="2" id="KW-1185">Reference proteome</keyword>
<dbReference type="AlphaFoldDB" id="A0AAV6PM15"/>
<evidence type="ECO:0000313" key="1">
    <source>
        <dbReference type="EMBL" id="KAG7471700.1"/>
    </source>
</evidence>
<name>A0AAV6PM15_SOLSE</name>
<proteinExistence type="predicted"/>
<organism evidence="1 2">
    <name type="scientific">Solea senegalensis</name>
    <name type="common">Senegalese sole</name>
    <dbReference type="NCBI Taxonomy" id="28829"/>
    <lineage>
        <taxon>Eukaryota</taxon>
        <taxon>Metazoa</taxon>
        <taxon>Chordata</taxon>
        <taxon>Craniata</taxon>
        <taxon>Vertebrata</taxon>
        <taxon>Euteleostomi</taxon>
        <taxon>Actinopterygii</taxon>
        <taxon>Neopterygii</taxon>
        <taxon>Teleostei</taxon>
        <taxon>Neoteleostei</taxon>
        <taxon>Acanthomorphata</taxon>
        <taxon>Carangaria</taxon>
        <taxon>Pleuronectiformes</taxon>
        <taxon>Pleuronectoidei</taxon>
        <taxon>Soleidae</taxon>
        <taxon>Solea</taxon>
    </lineage>
</organism>
<comment type="caution">
    <text evidence="1">The sequence shown here is derived from an EMBL/GenBank/DDBJ whole genome shotgun (WGS) entry which is preliminary data.</text>
</comment>
<gene>
    <name evidence="1" type="ORF">JOB18_048960</name>
</gene>
<dbReference type="Proteomes" id="UP000693946">
    <property type="component" value="Unassembled WGS sequence"/>
</dbReference>
<accession>A0AAV6PM15</accession>